<dbReference type="AlphaFoldDB" id="A0A2X0VDA8"/>
<dbReference type="InterPro" id="IPR001387">
    <property type="entry name" value="Cro/C1-type_HTH"/>
</dbReference>
<evidence type="ECO:0000259" key="1">
    <source>
        <dbReference type="PROSITE" id="PS50943"/>
    </source>
</evidence>
<dbReference type="SUPFAM" id="SSF47413">
    <property type="entry name" value="lambda repressor-like DNA-binding domains"/>
    <property type="match status" value="1"/>
</dbReference>
<protein>
    <submittedName>
        <fullName evidence="2">Predicted transcriptional regulator</fullName>
    </submittedName>
</protein>
<sequence>MDGRLFQRVRQSLGLTAAELAEKLSVSKVYISMIETNKRPVSELQELKIKALLRDAVVNGDDELFRLVFTIRDEHETSKSTLNF</sequence>
<evidence type="ECO:0000313" key="2">
    <source>
        <dbReference type="EMBL" id="SPT70895.1"/>
    </source>
</evidence>
<name>A0A2X0VDA8_9GAMM</name>
<gene>
    <name evidence="2" type="ORF">NCTC13093_02320</name>
</gene>
<dbReference type="InterPro" id="IPR010982">
    <property type="entry name" value="Lambda_DNA-bd_dom_sf"/>
</dbReference>
<organism evidence="2 3">
    <name type="scientific">Anaerobiospirillum thomasii</name>
    <dbReference type="NCBI Taxonomy" id="179995"/>
    <lineage>
        <taxon>Bacteria</taxon>
        <taxon>Pseudomonadati</taxon>
        <taxon>Pseudomonadota</taxon>
        <taxon>Gammaproteobacteria</taxon>
        <taxon>Aeromonadales</taxon>
        <taxon>Succinivibrionaceae</taxon>
        <taxon>Anaerobiospirillum</taxon>
    </lineage>
</organism>
<keyword evidence="3" id="KW-1185">Reference proteome</keyword>
<evidence type="ECO:0000313" key="3">
    <source>
        <dbReference type="Proteomes" id="UP000250086"/>
    </source>
</evidence>
<dbReference type="Proteomes" id="UP000250086">
    <property type="component" value="Unassembled WGS sequence"/>
</dbReference>
<dbReference type="CDD" id="cd00093">
    <property type="entry name" value="HTH_XRE"/>
    <property type="match status" value="1"/>
</dbReference>
<reference evidence="2 3" key="1">
    <citation type="submission" date="2018-06" db="EMBL/GenBank/DDBJ databases">
        <authorList>
            <consortium name="Pathogen Informatics"/>
            <person name="Doyle S."/>
        </authorList>
    </citation>
    <scope>NUCLEOTIDE SEQUENCE [LARGE SCALE GENOMIC DNA]</scope>
    <source>
        <strain evidence="2 3">NCTC13093</strain>
    </source>
</reference>
<accession>A0A2X0VDA8</accession>
<dbReference type="Pfam" id="PF01381">
    <property type="entry name" value="HTH_3"/>
    <property type="match status" value="1"/>
</dbReference>
<dbReference type="PROSITE" id="PS50943">
    <property type="entry name" value="HTH_CROC1"/>
    <property type="match status" value="1"/>
</dbReference>
<proteinExistence type="predicted"/>
<dbReference type="EMBL" id="UAPV01000001">
    <property type="protein sequence ID" value="SPT70895.1"/>
    <property type="molecule type" value="Genomic_DNA"/>
</dbReference>
<feature type="domain" description="HTH cro/C1-type" evidence="1">
    <location>
        <begin position="6"/>
        <end position="42"/>
    </location>
</feature>
<dbReference type="GO" id="GO:0003677">
    <property type="term" value="F:DNA binding"/>
    <property type="evidence" value="ECO:0007669"/>
    <property type="project" value="InterPro"/>
</dbReference>
<dbReference type="RefSeq" id="WP_181463225.1">
    <property type="nucleotide sequence ID" value="NZ_UAPV01000001.1"/>
</dbReference>
<dbReference type="Gene3D" id="1.10.260.40">
    <property type="entry name" value="lambda repressor-like DNA-binding domains"/>
    <property type="match status" value="1"/>
</dbReference>